<gene>
    <name evidence="2" type="ORF">D1B32_11500</name>
</gene>
<keyword evidence="3" id="KW-1185">Reference proteome</keyword>
<proteinExistence type="predicted"/>
<dbReference type="SMART" id="SM00530">
    <property type="entry name" value="HTH_XRE"/>
    <property type="match status" value="1"/>
</dbReference>
<evidence type="ECO:0000313" key="3">
    <source>
        <dbReference type="Proteomes" id="UP000285456"/>
    </source>
</evidence>
<organism evidence="2 3">
    <name type="scientific">Oceanobacillus profundus</name>
    <dbReference type="NCBI Taxonomy" id="372463"/>
    <lineage>
        <taxon>Bacteria</taxon>
        <taxon>Bacillati</taxon>
        <taxon>Bacillota</taxon>
        <taxon>Bacilli</taxon>
        <taxon>Bacillales</taxon>
        <taxon>Bacillaceae</taxon>
        <taxon>Oceanobacillus</taxon>
    </lineage>
</organism>
<dbReference type="InterPro" id="IPR010982">
    <property type="entry name" value="Lambda_DNA-bd_dom_sf"/>
</dbReference>
<dbReference type="Proteomes" id="UP000285456">
    <property type="component" value="Unassembled WGS sequence"/>
</dbReference>
<accession>A0A417YGI6</accession>
<sequence length="123" mass="14894">MREMNRLEKFGSYLHDIRMENGYTLSDIANKIELTKQYLSYLERGKKDPSDSTIYKIANFYNINEQILFNLLGRIPHKLQEKLCENEYFNELIIYITENPCILKSKQQEFCIEFKKLYERYSQ</sequence>
<dbReference type="GO" id="GO:0003677">
    <property type="term" value="F:DNA binding"/>
    <property type="evidence" value="ECO:0007669"/>
    <property type="project" value="InterPro"/>
</dbReference>
<name>A0A417YGI6_9BACI</name>
<comment type="caution">
    <text evidence="2">The sequence shown here is derived from an EMBL/GenBank/DDBJ whole genome shotgun (WGS) entry which is preliminary data.</text>
</comment>
<dbReference type="Gene3D" id="1.10.260.40">
    <property type="entry name" value="lambda repressor-like DNA-binding domains"/>
    <property type="match status" value="1"/>
</dbReference>
<dbReference type="SUPFAM" id="SSF47413">
    <property type="entry name" value="lambda repressor-like DNA-binding domains"/>
    <property type="match status" value="1"/>
</dbReference>
<evidence type="ECO:0000313" key="2">
    <source>
        <dbReference type="EMBL" id="RHW31856.1"/>
    </source>
</evidence>
<dbReference type="InterPro" id="IPR001387">
    <property type="entry name" value="Cro/C1-type_HTH"/>
</dbReference>
<dbReference type="Pfam" id="PF01381">
    <property type="entry name" value="HTH_3"/>
    <property type="match status" value="1"/>
</dbReference>
<dbReference type="CDD" id="cd00093">
    <property type="entry name" value="HTH_XRE"/>
    <property type="match status" value="1"/>
</dbReference>
<dbReference type="EMBL" id="QWEH01000007">
    <property type="protein sequence ID" value="RHW31856.1"/>
    <property type="molecule type" value="Genomic_DNA"/>
</dbReference>
<dbReference type="RefSeq" id="WP_118889414.1">
    <property type="nucleotide sequence ID" value="NZ_PHUT01000007.1"/>
</dbReference>
<dbReference type="OrthoDB" id="9814553at2"/>
<feature type="domain" description="HTH cro/C1-type" evidence="1">
    <location>
        <begin position="14"/>
        <end position="68"/>
    </location>
</feature>
<evidence type="ECO:0000259" key="1">
    <source>
        <dbReference type="PROSITE" id="PS50943"/>
    </source>
</evidence>
<protein>
    <submittedName>
        <fullName evidence="2">XRE family transcriptional regulator</fullName>
    </submittedName>
</protein>
<dbReference type="AlphaFoldDB" id="A0A417YGI6"/>
<dbReference type="PROSITE" id="PS50943">
    <property type="entry name" value="HTH_CROC1"/>
    <property type="match status" value="1"/>
</dbReference>
<reference evidence="2 3" key="1">
    <citation type="journal article" date="2007" name="Int. J. Syst. Evol. Microbiol.">
        <title>Oceanobacillus profundus sp. nov., isolated from a deep-sea sediment core.</title>
        <authorList>
            <person name="Kim Y.G."/>
            <person name="Choi D.H."/>
            <person name="Hyun S."/>
            <person name="Cho B.C."/>
        </authorList>
    </citation>
    <scope>NUCLEOTIDE SEQUENCE [LARGE SCALE GENOMIC DNA]</scope>
    <source>
        <strain evidence="2 3">DSM 18246</strain>
    </source>
</reference>